<dbReference type="Gene3D" id="1.25.40.20">
    <property type="entry name" value="Ankyrin repeat-containing domain"/>
    <property type="match status" value="1"/>
</dbReference>
<feature type="region of interest" description="Disordered" evidence="1">
    <location>
        <begin position="1"/>
        <end position="20"/>
    </location>
</feature>
<feature type="compositionally biased region" description="Polar residues" evidence="1">
    <location>
        <begin position="8"/>
        <end position="17"/>
    </location>
</feature>
<organism evidence="2 3">
    <name type="scientific">Pieris macdunnoughi</name>
    <dbReference type="NCBI Taxonomy" id="345717"/>
    <lineage>
        <taxon>Eukaryota</taxon>
        <taxon>Metazoa</taxon>
        <taxon>Ecdysozoa</taxon>
        <taxon>Arthropoda</taxon>
        <taxon>Hexapoda</taxon>
        <taxon>Insecta</taxon>
        <taxon>Pterygota</taxon>
        <taxon>Neoptera</taxon>
        <taxon>Endopterygota</taxon>
        <taxon>Lepidoptera</taxon>
        <taxon>Glossata</taxon>
        <taxon>Ditrysia</taxon>
        <taxon>Papilionoidea</taxon>
        <taxon>Pieridae</taxon>
        <taxon>Pierinae</taxon>
        <taxon>Pieris</taxon>
    </lineage>
</organism>
<proteinExistence type="predicted"/>
<name>A0A821W5R6_9NEOP</name>
<dbReference type="EMBL" id="CAJOBZ010000053">
    <property type="protein sequence ID" value="CAF4918992.1"/>
    <property type="molecule type" value="Genomic_DNA"/>
</dbReference>
<feature type="region of interest" description="Disordered" evidence="1">
    <location>
        <begin position="93"/>
        <end position="152"/>
    </location>
</feature>
<gene>
    <name evidence="2" type="ORF">PMACD_LOCUS12846</name>
</gene>
<evidence type="ECO:0000313" key="2">
    <source>
        <dbReference type="EMBL" id="CAF4918992.1"/>
    </source>
</evidence>
<reference evidence="2" key="1">
    <citation type="submission" date="2021-02" db="EMBL/GenBank/DDBJ databases">
        <authorList>
            <person name="Steward A R."/>
        </authorList>
    </citation>
    <scope>NUCLEOTIDE SEQUENCE</scope>
</reference>
<dbReference type="AlphaFoldDB" id="A0A821W5R6"/>
<keyword evidence="3" id="KW-1185">Reference proteome</keyword>
<comment type="caution">
    <text evidence="2">The sequence shown here is derived from an EMBL/GenBank/DDBJ whole genome shotgun (WGS) entry which is preliminary data.</text>
</comment>
<evidence type="ECO:0000313" key="3">
    <source>
        <dbReference type="Proteomes" id="UP000663880"/>
    </source>
</evidence>
<accession>A0A821W5R6</accession>
<dbReference type="Proteomes" id="UP000663880">
    <property type="component" value="Unassembled WGS sequence"/>
</dbReference>
<dbReference type="InterPro" id="IPR036770">
    <property type="entry name" value="Ankyrin_rpt-contain_sf"/>
</dbReference>
<dbReference type="SUPFAM" id="SSF48403">
    <property type="entry name" value="Ankyrin repeat"/>
    <property type="match status" value="1"/>
</dbReference>
<sequence length="706" mass="80973">MGSAKHATVNTQMASQKKSIKDILKKPFQALFKKDKQKEKREVKHEDTHKIEPIKVVPVSELIEDIKNLKIKQEEEDEFSNFTYKTIDDKRKNSEVSEASFQKERNDSQLSEDSFNNFKLNEGRRTKIDSQTSEDSGFSEKNETADSEDDICEGRRKKKQIVLISRGPIRNQFLTPPHPYSRESECRQINQVNKQTFSGGQVIVNENTRTDNTYLSKVIELVDTTVRDYNNEDLSTFLDLADEFVNENTDENILADFFNQAEIPRIVEPPTDTLIGGFSFQSDNPMEMSSSNTLTEYDTLELFPECLQNPEFDTLNVFPTPPRSENVPSPISDSTVFYTNHSDYSLSPQTQTSSPMYNCDYEKCQDIPSLEDYPSWVIDEVHETTDKKTRERIPSTSMTMKQYKDMQKEIANEFSKMECCQAKRKPCKEIFERHMSNLKMEHRKVLCQKVASLDLKTAYGVLQHILASLSNGNTEESLQLALFSLICEKVLALQPELFVQDFGLNLLKLAVLRCPKRPLLTRYLVQCIRTVIKTDTNKRTHECIFTEVDALRDNLVIACARGGDEYSNALYELVEPSEGEPVLFSLHHANANGHNALHVACMTHSAQTPRYHTVHVLLEHAHIDLWRKDVKGGETALHLVVNSANCDLKLIMILFKHIDRKRWYDLAHAPNLSSISPLEYARSASKSKSENFPIEVLEFLKKCRKN</sequence>
<dbReference type="OrthoDB" id="71307at2759"/>
<protein>
    <submittedName>
        <fullName evidence="2">Uncharacterized protein</fullName>
    </submittedName>
</protein>
<evidence type="ECO:0000256" key="1">
    <source>
        <dbReference type="SAM" id="MobiDB-lite"/>
    </source>
</evidence>
<feature type="compositionally biased region" description="Polar residues" evidence="1">
    <location>
        <begin position="108"/>
        <end position="119"/>
    </location>
</feature>
<feature type="compositionally biased region" description="Basic and acidic residues" evidence="1">
    <location>
        <begin position="93"/>
        <end position="107"/>
    </location>
</feature>